<name>A0ABW2YY08_9SPHI</name>
<keyword evidence="2" id="KW-1185">Reference proteome</keyword>
<accession>A0ABW2YY08</accession>
<dbReference type="EMBL" id="JBHTHU010000019">
    <property type="protein sequence ID" value="MFD0751262.1"/>
    <property type="molecule type" value="Genomic_DNA"/>
</dbReference>
<protein>
    <submittedName>
        <fullName evidence="1">Uncharacterized protein</fullName>
    </submittedName>
</protein>
<sequence>MHHSQRISLNWDSQANTGSVSLILDMKILGKYYLPQILTAYNQEHQIGLITYPCDSSQAYEAYKVHVEGYRELLSIYHLDAESDFHGSHLFYLMVENTAQQSKLEHQQEVKRRLHNRFYLLKHLMDLEHYDSYNIEVYDTVKNFKYHFGSEPILKRSIIKYMVGEMKAQIKEYDRKLYKRLIDGATLEELAAAVERLSEHEIRKVMTAKLAREIVTYLNNETQILSNPSRVDDLSVSNTQGDFIYDILTHFGLYQPKQRTNSTVVRHHDTIRKLIKRSAV</sequence>
<organism evidence="1 2">
    <name type="scientific">Mucilaginibacter calamicampi</name>
    <dbReference type="NCBI Taxonomy" id="1302352"/>
    <lineage>
        <taxon>Bacteria</taxon>
        <taxon>Pseudomonadati</taxon>
        <taxon>Bacteroidota</taxon>
        <taxon>Sphingobacteriia</taxon>
        <taxon>Sphingobacteriales</taxon>
        <taxon>Sphingobacteriaceae</taxon>
        <taxon>Mucilaginibacter</taxon>
    </lineage>
</organism>
<evidence type="ECO:0000313" key="1">
    <source>
        <dbReference type="EMBL" id="MFD0751262.1"/>
    </source>
</evidence>
<gene>
    <name evidence="1" type="ORF">ACFQZS_14015</name>
</gene>
<comment type="caution">
    <text evidence="1">The sequence shown here is derived from an EMBL/GenBank/DDBJ whole genome shotgun (WGS) entry which is preliminary data.</text>
</comment>
<dbReference type="RefSeq" id="WP_377101260.1">
    <property type="nucleotide sequence ID" value="NZ_JBHTHU010000019.1"/>
</dbReference>
<evidence type="ECO:0000313" key="2">
    <source>
        <dbReference type="Proteomes" id="UP001596958"/>
    </source>
</evidence>
<proteinExistence type="predicted"/>
<reference evidence="2" key="1">
    <citation type="journal article" date="2019" name="Int. J. Syst. Evol. Microbiol.">
        <title>The Global Catalogue of Microorganisms (GCM) 10K type strain sequencing project: providing services to taxonomists for standard genome sequencing and annotation.</title>
        <authorList>
            <consortium name="The Broad Institute Genomics Platform"/>
            <consortium name="The Broad Institute Genome Sequencing Center for Infectious Disease"/>
            <person name="Wu L."/>
            <person name="Ma J."/>
        </authorList>
    </citation>
    <scope>NUCLEOTIDE SEQUENCE [LARGE SCALE GENOMIC DNA]</scope>
    <source>
        <strain evidence="2">CCUG 63418</strain>
    </source>
</reference>
<dbReference type="Proteomes" id="UP001596958">
    <property type="component" value="Unassembled WGS sequence"/>
</dbReference>